<dbReference type="SUPFAM" id="SSF50129">
    <property type="entry name" value="GroES-like"/>
    <property type="match status" value="1"/>
</dbReference>
<dbReference type="Pfam" id="PF00107">
    <property type="entry name" value="ADH_zinc_N"/>
    <property type="match status" value="1"/>
</dbReference>
<dbReference type="Proteomes" id="UP000305883">
    <property type="component" value="Unassembled WGS sequence"/>
</dbReference>
<gene>
    <name evidence="2" type="ORF">CH35J_003415</name>
</gene>
<evidence type="ECO:0000313" key="2">
    <source>
        <dbReference type="EMBL" id="TID02496.1"/>
    </source>
</evidence>
<dbReference type="InterPro" id="IPR013154">
    <property type="entry name" value="ADH-like_N"/>
</dbReference>
<evidence type="ECO:0000313" key="3">
    <source>
        <dbReference type="Proteomes" id="UP000305883"/>
    </source>
</evidence>
<dbReference type="Pfam" id="PF08240">
    <property type="entry name" value="ADH_N"/>
    <property type="match status" value="1"/>
</dbReference>
<dbReference type="CDD" id="cd08276">
    <property type="entry name" value="MDR7"/>
    <property type="match status" value="1"/>
</dbReference>
<protein>
    <submittedName>
        <fullName evidence="2">Zinc-type alcohol dehydrogenase-like protein</fullName>
    </submittedName>
</protein>
<dbReference type="InterPro" id="IPR036291">
    <property type="entry name" value="NAD(P)-bd_dom_sf"/>
</dbReference>
<name>A0A4T0WBW2_9PEZI</name>
<sequence length="574" mass="62502">MEAAKLYRQETIEYVHRCLGLSGDARKYDTPANEIIAFFKIIGDAVCEAYDLEHRELLFREIEFFMETSEVEQQRRLSTELPTTEEYLATRMGTGAVNVCTILNEYVKIFHVWEHNVDTGRAAYGISLPVDILRDVHMKVIWDQTNILVCVVNDLLSLKKEIDQQSVESIVPLLYNNLGSLAAAVSMVIEIIEKSIKEFDSAAALLLNKFADDEALVSNLKIYIDACRLNCTGNLNWSLQTGRYGVSQQTITGGVTMRLGTQRRDEYKVFRDVTIPRGKYPWDIKPNVVPGSDGAGTVLAVGKHVTRFKPGDKVITILSQVYLGGLVTDQIAKSGLGGGIDGTFRTVGAFNEQGLVAMPTALTFVEAASLSCAGVTAWNALFGLSGKKVSAGQWVLTQGTGGVSIFAVQFAKAVGARVIATTSSAAKAKLLEKLGADHIINYRETADWGLEAKRLTGGVGVDLVVEVAGPTTLSQSLASVRLDGTIVTTGSAGGEAKGQEMPTFLDSWLSLVTVRGVWVGSRLQMEDMSRAIEANLDTLRPVIDSKVFQLTELKEAYEYLESGNHQGKVGIEIN</sequence>
<dbReference type="InterPro" id="IPR052711">
    <property type="entry name" value="Zinc_ADH-like"/>
</dbReference>
<dbReference type="SUPFAM" id="SSF48576">
    <property type="entry name" value="Terpenoid synthases"/>
    <property type="match status" value="1"/>
</dbReference>
<reference evidence="2 3" key="1">
    <citation type="journal article" date="2019" name="Genome Biol. Evol.">
        <title>Genomic Plasticity Mediated by Transposable Elements in the Plant Pathogenic Fungus Colletotrichum higginsianum.</title>
        <authorList>
            <person name="Tsushima A."/>
            <person name="Gan P."/>
            <person name="Kumakura N."/>
            <person name="Narusaka M."/>
            <person name="Takano Y."/>
            <person name="Narusaka Y."/>
            <person name="Shirasu K."/>
        </authorList>
    </citation>
    <scope>NUCLEOTIDE SEQUENCE [LARGE SCALE GENOMIC DNA]</scope>
    <source>
        <strain evidence="2 3">MAFF305635-RFP</strain>
    </source>
</reference>
<proteinExistence type="predicted"/>
<dbReference type="Gene3D" id="1.10.600.10">
    <property type="entry name" value="Farnesyl Diphosphate Synthase"/>
    <property type="match status" value="1"/>
</dbReference>
<dbReference type="SUPFAM" id="SSF51735">
    <property type="entry name" value="NAD(P)-binding Rossmann-fold domains"/>
    <property type="match status" value="1"/>
</dbReference>
<dbReference type="InterPro" id="IPR008949">
    <property type="entry name" value="Isoprenoid_synthase_dom_sf"/>
</dbReference>
<dbReference type="PANTHER" id="PTHR45033">
    <property type="match status" value="1"/>
</dbReference>
<dbReference type="InterPro" id="IPR011032">
    <property type="entry name" value="GroES-like_sf"/>
</dbReference>
<organism evidence="2 3">
    <name type="scientific">Colletotrichum higginsianum</name>
    <dbReference type="NCBI Taxonomy" id="80884"/>
    <lineage>
        <taxon>Eukaryota</taxon>
        <taxon>Fungi</taxon>
        <taxon>Dikarya</taxon>
        <taxon>Ascomycota</taxon>
        <taxon>Pezizomycotina</taxon>
        <taxon>Sordariomycetes</taxon>
        <taxon>Hypocreomycetidae</taxon>
        <taxon>Glomerellales</taxon>
        <taxon>Glomerellaceae</taxon>
        <taxon>Colletotrichum</taxon>
        <taxon>Colletotrichum destructivum species complex</taxon>
    </lineage>
</organism>
<dbReference type="Gene3D" id="3.40.50.720">
    <property type="entry name" value="NAD(P)-binding Rossmann-like Domain"/>
    <property type="match status" value="1"/>
</dbReference>
<dbReference type="PANTHER" id="PTHR45033:SF2">
    <property type="entry name" value="ZINC-TYPE ALCOHOL DEHYDROGENASE-LIKE PROTEIN C1773.06C"/>
    <property type="match status" value="1"/>
</dbReference>
<dbReference type="AlphaFoldDB" id="A0A4T0WBW2"/>
<dbReference type="InterPro" id="IPR013149">
    <property type="entry name" value="ADH-like_C"/>
</dbReference>
<feature type="domain" description="Enoyl reductase (ER)" evidence="1">
    <location>
        <begin position="254"/>
        <end position="571"/>
    </location>
</feature>
<dbReference type="GO" id="GO:0016491">
    <property type="term" value="F:oxidoreductase activity"/>
    <property type="evidence" value="ECO:0007669"/>
    <property type="project" value="InterPro"/>
</dbReference>
<accession>A0A4T0WBW2</accession>
<dbReference type="Pfam" id="PF19086">
    <property type="entry name" value="Terpene_syn_C_2"/>
    <property type="match status" value="1"/>
</dbReference>
<dbReference type="InterPro" id="IPR020843">
    <property type="entry name" value="ER"/>
</dbReference>
<dbReference type="SMART" id="SM00829">
    <property type="entry name" value="PKS_ER"/>
    <property type="match status" value="1"/>
</dbReference>
<evidence type="ECO:0000259" key="1">
    <source>
        <dbReference type="SMART" id="SM00829"/>
    </source>
</evidence>
<dbReference type="OrthoDB" id="9930022at2759"/>
<dbReference type="Gene3D" id="3.90.180.10">
    <property type="entry name" value="Medium-chain alcohol dehydrogenases, catalytic domain"/>
    <property type="match status" value="1"/>
</dbReference>
<comment type="caution">
    <text evidence="2">The sequence shown here is derived from an EMBL/GenBank/DDBJ whole genome shotgun (WGS) entry which is preliminary data.</text>
</comment>
<dbReference type="EMBL" id="MWPZ01000003">
    <property type="protein sequence ID" value="TID02496.1"/>
    <property type="molecule type" value="Genomic_DNA"/>
</dbReference>